<sequence length="251" mass="28242">MRRWWMRPTTSLSIVNLESSLKTRCQESSDCKSAPDDFKTIRGALYGISLALSITTLSLMFKAFLTIRDQLRPLGQLYTRLDTGAMCGSSVALALAVIFTLLSQVTILVQTCFPSNTFKPTRLTLCNVLILLAATISTTKTFFFGSASSNPIPALQAVGISAQYKDIILLRYHIITAWVLIFSLMISASLDWWIERRISMFHKSQIEDQISNEKERKCKTNPTTDIEAFDVEKEQEKVIKRAGGESIEELR</sequence>
<organism evidence="3">
    <name type="scientific">Melampsora larici-populina (strain 98AG31 / pathotype 3-4-7)</name>
    <name type="common">Poplar leaf rust fungus</name>
    <dbReference type="NCBI Taxonomy" id="747676"/>
    <lineage>
        <taxon>Eukaryota</taxon>
        <taxon>Fungi</taxon>
        <taxon>Dikarya</taxon>
        <taxon>Basidiomycota</taxon>
        <taxon>Pucciniomycotina</taxon>
        <taxon>Pucciniomycetes</taxon>
        <taxon>Pucciniales</taxon>
        <taxon>Melampsoraceae</taxon>
        <taxon>Melampsora</taxon>
    </lineage>
</organism>
<keyword evidence="1" id="KW-0812">Transmembrane</keyword>
<dbReference type="InParanoid" id="F4R8F5"/>
<feature type="transmembrane region" description="Helical" evidence="1">
    <location>
        <begin position="172"/>
        <end position="194"/>
    </location>
</feature>
<feature type="transmembrane region" description="Helical" evidence="1">
    <location>
        <begin position="125"/>
        <end position="145"/>
    </location>
</feature>
<evidence type="ECO:0000256" key="1">
    <source>
        <dbReference type="SAM" id="Phobius"/>
    </source>
</evidence>
<gene>
    <name evidence="2" type="ORF">MELLADRAFT_74079</name>
</gene>
<dbReference type="HOGENOM" id="CLU_1107330_0_0_1"/>
<accession>F4R8F5</accession>
<proteinExistence type="predicted"/>
<dbReference type="GeneID" id="18932523"/>
<reference evidence="3" key="1">
    <citation type="journal article" date="2011" name="Proc. Natl. Acad. Sci. U.S.A.">
        <title>Obligate biotrophy features unraveled by the genomic analysis of rust fungi.</title>
        <authorList>
            <person name="Duplessis S."/>
            <person name="Cuomo C.A."/>
            <person name="Lin Y.-C."/>
            <person name="Aerts A."/>
            <person name="Tisserant E."/>
            <person name="Veneault-Fourrey C."/>
            <person name="Joly D.L."/>
            <person name="Hacquard S."/>
            <person name="Amselem J."/>
            <person name="Cantarel B.L."/>
            <person name="Chiu R."/>
            <person name="Coutinho P.M."/>
            <person name="Feau N."/>
            <person name="Field M."/>
            <person name="Frey P."/>
            <person name="Gelhaye E."/>
            <person name="Goldberg J."/>
            <person name="Grabherr M.G."/>
            <person name="Kodira C.D."/>
            <person name="Kohler A."/>
            <person name="Kuees U."/>
            <person name="Lindquist E.A."/>
            <person name="Lucas S.M."/>
            <person name="Mago R."/>
            <person name="Mauceli E."/>
            <person name="Morin E."/>
            <person name="Murat C."/>
            <person name="Pangilinan J.L."/>
            <person name="Park R."/>
            <person name="Pearson M."/>
            <person name="Quesneville H."/>
            <person name="Rouhier N."/>
            <person name="Sakthikumar S."/>
            <person name="Salamov A.A."/>
            <person name="Schmutz J."/>
            <person name="Selles B."/>
            <person name="Shapiro H."/>
            <person name="Tanguay P."/>
            <person name="Tuskan G.A."/>
            <person name="Henrissat B."/>
            <person name="Van de Peer Y."/>
            <person name="Rouze P."/>
            <person name="Ellis J.G."/>
            <person name="Dodds P.N."/>
            <person name="Schein J.E."/>
            <person name="Zhong S."/>
            <person name="Hamelin R.C."/>
            <person name="Grigoriev I.V."/>
            <person name="Szabo L.J."/>
            <person name="Martin F."/>
        </authorList>
    </citation>
    <scope>NUCLEOTIDE SEQUENCE [LARGE SCALE GENOMIC DNA]</scope>
    <source>
        <strain evidence="3">98AG31 / pathotype 3-4-7</strain>
    </source>
</reference>
<keyword evidence="1" id="KW-1133">Transmembrane helix</keyword>
<dbReference type="AlphaFoldDB" id="F4R8F5"/>
<name>F4R8F5_MELLP</name>
<dbReference type="VEuPathDB" id="FungiDB:MELLADRAFT_74079"/>
<protein>
    <submittedName>
        <fullName evidence="2">Uncharacterized protein</fullName>
    </submittedName>
</protein>
<dbReference type="Proteomes" id="UP000001072">
    <property type="component" value="Unassembled WGS sequence"/>
</dbReference>
<dbReference type="RefSeq" id="XP_007405249.1">
    <property type="nucleotide sequence ID" value="XM_007405187.1"/>
</dbReference>
<feature type="transmembrane region" description="Helical" evidence="1">
    <location>
        <begin position="44"/>
        <end position="65"/>
    </location>
</feature>
<evidence type="ECO:0000313" key="2">
    <source>
        <dbReference type="EMBL" id="EGG11614.1"/>
    </source>
</evidence>
<dbReference type="KEGG" id="mlr:MELLADRAFT_74079"/>
<evidence type="ECO:0000313" key="3">
    <source>
        <dbReference type="Proteomes" id="UP000001072"/>
    </source>
</evidence>
<keyword evidence="1" id="KW-0472">Membrane</keyword>
<dbReference type="OrthoDB" id="10402727at2759"/>
<dbReference type="EMBL" id="GL883092">
    <property type="protein sequence ID" value="EGG11614.1"/>
    <property type="molecule type" value="Genomic_DNA"/>
</dbReference>
<keyword evidence="3" id="KW-1185">Reference proteome</keyword>
<feature type="transmembrane region" description="Helical" evidence="1">
    <location>
        <begin position="91"/>
        <end position="113"/>
    </location>
</feature>